<dbReference type="Proteomes" id="UP000663832">
    <property type="component" value="Unassembled WGS sequence"/>
</dbReference>
<sequence length="3230" mass="374972">MIMGQQLFKVNFQNIDCKDAQLNSLEIAMDYGHEHIHFFSPIETDETTTIQHETLFIDKHRERLFQLTHSNELQQIDTEINRILTDDVFPPIKEYYEKTIETLKLNLENQHQLNISLTNKFKQDDDENESIEDETEQVSSFAIQSLTSILLLLIKSAEKNDSTIILQIITLTSQLCEQIPIQKSSILSNNNLLFQALQPVRDFFNELLVRNDPIMTKAVMKILLSFSIAQFSFQEILPLLARLIFDIETIYDVRRLFIQMNKVLTASIKMHEQNIDIITTFETMNFLKSVGVYPTTQLMQLNKKLFTGQFIASVILSYIGFDHQINSNEQLNHHPKQEPFSFEFHQQTFQILFDIIKQLTSVSKENSNSVIFYILTICVRLFVTHLKYLSAIHLNLHGKLLQTNDRIRKILPPFHQTNFDLSEFVNEEQLTSWFELFLNLSHEQNSISEEASKAIVYLLHLRMLSFTDKLSFMHQYIIENQHPILINQLMNELNKNETLLCWIEILRNENNNDQTERTKALHILESFIEIYFNSSEQINKEQIEKILLLFQQLLIGQMIPRMTSDDSIHEPIDVPSSVAIQYLTYLFRHYSRTTESTLFDSAIVGLCLMTKTDEMFDFMAIQSVFAAILPILADSMLQSVTKENVISNYHGLLSWLIGKMTFVLIIGSPLDSSEIKHGEIMQSKIFDGGYEKSISEKSIYLSNLFHSNLSNYSQFTLQNDTEESASDKEFLMSVFDNIGDGARLITKMNMFLKERNYILQQSIEEQANDLVAAVYAVYIKHFDRINLAKMEMFETNQRHTQSHLLSIFEYANHVRTILRTIKAEGGDCDEFYRQVKANASFLLLSIGKHDSIPSNVEETPPPAIDLPPLKPPQFQRQISRWSKAKHVLKLLRHLMQACIRFKNLMRKKQARQQRDDAESLLRRAIDQFIYKEKDLKLDELKKCLDRQHERAVTRLITYRFIDTLMQKIVQLIDHPQVAMMLTILLPQLKESTLSWNCFTNIVAAKLQLKNEIRNNYHSILHTALPCLISSESKMSIQNLFNYLNFEYSSAGLLSLVKYEFPQKLFPLINDYSLRTKFLAYNWFRLFTLLLCQNIQWDQSKGKFHPILEEQRDFLFQSFIRNKLILPQTNKTEGHENPPDSFKDLAIVWFLYVQFPDRSINQYLFLLLHCLQLYTHVRLICANVPYIERLLNIYHHSEFKVTRLLALKIIRQLISYLPNYNNDGSKELIDKFLLEILHSISASFSSQQLAVELVTELIYVYRMVMSRRSAWQLVAANFIFNSITSHLNLSSFHSNDTLVASICILGGYIDPIGLSSIVQVATDQETNDESRLAMVIDTESDTSFYFIQYLNETVIELITIDRLRVVVQVPPPHLLSLPLVKVSIDSILDAFGHFLQLHSTASDSLIFLQLKRRSVSVLFHLLQDHKMVELFMIRPYASLIAHLSMPDPLTTAIDPCFFNKVFLEQYSLRLDMYERSKQMIDNREDVIDELEQNHMSHHSIVAALSTPVSKYNGWKPFASKTEIDMWKQGRIGSNRINLIPLPITAARTQVFERCGQHHQYRGRIVLKEEYVNGSFPTFIVQNLQVTEGKWYFCVKLNTGDLVQIGWATKGFTPRIDDENGIGDDEYSWSYDGSRGMLFNNGIFRKQFNNIRWQKDDVCGCGIDINGNNTNIKYWLNGKLLGTAFKHGTTIPRSTKKCNLLPHGPATRFFPGVTLQYRNSPSNCCEMIFSPEDMKQCPLPADYKPLLLPTLVHTENSLVAYPLHAYVIVGNDTKDYFYTSRMMPSISLLRDFVNEDHLTTNFQIDEHGLTLSENSDGFPLTIKQNFFTIAYDFQLSQIENEMQILTLVIINNVSIEIPLKKPNQTIRIAMIGNISEQQIKVYWNNQNQTFQIPFSNEKTHQLTLYHLPKIAARMQNIAVWDFALSEDHVRRLFTYGLFYVAADYQQLQEHQKQINTFSFRERQFSNPLLIPFDQPFDEDIWEMKKKQADQNESKYFSNKDLSTIKLVGTRAYLVLEKSIESWSEYTIILDVSIGYWPSKSKYWSLVQLNDKSEVFVTHEGKLGIKTGKTEKESDETLIANKFYRLWITVDESSCHIFVNGELQINVQVKDDRLVAQSNRFYLFQEKELTSKTTKEDTVRIRCQSITFLNRSTAMNEQMKTPNSSLQSLVAPPLSIIIPSLIAIGHQPEWIQDIIEQYKTMKISTIDRILREQKEQLERNALDKKNKQFLQILSTLSPTIDQHKLNNLISNWSFSSHDQVTNVGRFILTHWNDLQRTESTNQDSEFDMKRWIDDLSIMTIEGGDVMLAEKTNRSNTRFTLASSSSDSEDVLEEEDSSSSDEEPVLNDNDDDDSSDSSLVYQHEPCVNTNGDGMFTNRLLDLTQEQREEFTTLETEQKAMEFLKEDISSQQYNQSRISCEQRLSTIYARDTLMNMIKVWSNNSTTLFPLNKFGDSTFLVKLYRLMFSHYNMGLLITSLLKVELKQFLDQNLENKASLLCALQESICDQIMQFLVEPASLKENNSDEETIFIWKALNLLVELLKDKSTIKQNQIDILLPLLFPIPMTYLIFKLFLSMESHSSKIIILRLFSNLLQISHSFKLNTQIEQFLFTLLRDFPSNEPTLNSLRLSVMDVVFLFTEQDAESQHNQLPENVRSLFTTIHMIRAMTDQSKQAPVPEPFFTESETLLGDEMQLNREDFDKSNRHFDRQSDLQLIDLMNKSQASCTSCTEFIHILPTESVPNLTFYQNYPSLSSTPADCVVIRAKVLCHLQLRIINALPFVDCNLLPGESFLTDQIRKAKMYLLSFKKHQLLDQTMLATESGYNRGHLQVSFDILDATTSNENNENTMFHQAFQQLYDKAQDQFRKKDVQIWKAQYLNMHSTDQGGPYRDSITQICLDICSIRLPLFILCPNGRTNSGSNQDCWIPNVFLPSKPIPDKLKKQYRFVGQLIGLAIRKKHYLNIKFASLLWKGLLYDRITIDDIQAIDSQSFTLIHSIEQQIDDNTNIDYIFNSIFSELSFEVMSSAQQSFELVPGGSQIPITAENFKEYSYHYRQYRLNEFHRQIDYIRQGLHSVVPAYYLNLFTASELEEAVCGKGHIDVELLKRNTRYRHGYNENSPVIEKFWKVMSEMFTEEQKRMLLIFAWGRSTLPIRDEDFSTKFVIGKFRVENDNVDQTLPLSHTCTFTMDLPEYSTIEIIYERLDYAITHCSSIDGDGNMNIPVPNNYSDDSYSDDDD</sequence>
<dbReference type="Gene3D" id="2.60.120.920">
    <property type="match status" value="1"/>
</dbReference>
<evidence type="ECO:0000313" key="6">
    <source>
        <dbReference type="EMBL" id="CAF0742793.1"/>
    </source>
</evidence>
<organism evidence="6 9">
    <name type="scientific">Adineta steineri</name>
    <dbReference type="NCBI Taxonomy" id="433720"/>
    <lineage>
        <taxon>Eukaryota</taxon>
        <taxon>Metazoa</taxon>
        <taxon>Spiralia</taxon>
        <taxon>Gnathifera</taxon>
        <taxon>Rotifera</taxon>
        <taxon>Eurotatoria</taxon>
        <taxon>Bdelloidea</taxon>
        <taxon>Adinetida</taxon>
        <taxon>Adinetidae</taxon>
        <taxon>Adineta</taxon>
    </lineage>
</organism>
<dbReference type="Gene3D" id="3.30.2410.10">
    <property type="entry name" value="Hect, E3 ligase catalytic domain"/>
    <property type="match status" value="1"/>
</dbReference>
<evidence type="ECO:0000256" key="3">
    <source>
        <dbReference type="SAM" id="MobiDB-lite"/>
    </source>
</evidence>
<evidence type="ECO:0000256" key="2">
    <source>
        <dbReference type="PROSITE-ProRule" id="PRU00104"/>
    </source>
</evidence>
<keyword evidence="1 2" id="KW-0833">Ubl conjugation pathway</keyword>
<dbReference type="InterPro" id="IPR042469">
    <property type="entry name" value="HECTD3"/>
</dbReference>
<dbReference type="InterPro" id="IPR043136">
    <property type="entry name" value="B30.2/SPRY_sf"/>
</dbReference>
<dbReference type="InterPro" id="IPR003877">
    <property type="entry name" value="SPRY_dom"/>
</dbReference>
<dbReference type="Pfam" id="PF00622">
    <property type="entry name" value="SPRY"/>
    <property type="match status" value="1"/>
</dbReference>
<dbReference type="SMART" id="SM00449">
    <property type="entry name" value="SPRY"/>
    <property type="match status" value="1"/>
</dbReference>
<dbReference type="GO" id="GO:0004842">
    <property type="term" value="F:ubiquitin-protein transferase activity"/>
    <property type="evidence" value="ECO:0007669"/>
    <property type="project" value="InterPro"/>
</dbReference>
<feature type="active site" description="Glycyl thioester intermediate" evidence="2">
    <location>
        <position position="3177"/>
    </location>
</feature>
<dbReference type="InterPro" id="IPR000569">
    <property type="entry name" value="HECT_dom"/>
</dbReference>
<dbReference type="InterPro" id="IPR035983">
    <property type="entry name" value="Hect_E3_ubiquitin_ligase"/>
</dbReference>
<dbReference type="CDD" id="cd11709">
    <property type="entry name" value="SPRY"/>
    <property type="match status" value="1"/>
</dbReference>
<dbReference type="InterPro" id="IPR013320">
    <property type="entry name" value="ConA-like_dom_sf"/>
</dbReference>
<evidence type="ECO:0000259" key="5">
    <source>
        <dbReference type="PROSITE" id="PS50237"/>
    </source>
</evidence>
<dbReference type="PROSITE" id="PS50188">
    <property type="entry name" value="B302_SPRY"/>
    <property type="match status" value="1"/>
</dbReference>
<proteinExistence type="predicted"/>
<feature type="region of interest" description="Disordered" evidence="3">
    <location>
        <begin position="2314"/>
        <end position="2355"/>
    </location>
</feature>
<reference evidence="6" key="1">
    <citation type="submission" date="2021-02" db="EMBL/GenBank/DDBJ databases">
        <authorList>
            <person name="Nowell W R."/>
        </authorList>
    </citation>
    <scope>NUCLEOTIDE SEQUENCE</scope>
</reference>
<feature type="domain" description="B30.2/SPRY" evidence="4">
    <location>
        <begin position="1517"/>
        <end position="1720"/>
    </location>
</feature>
<dbReference type="SUPFAM" id="SSF49899">
    <property type="entry name" value="Concanavalin A-like lectins/glucanases"/>
    <property type="match status" value="1"/>
</dbReference>
<protein>
    <recommendedName>
        <fullName evidence="10">B30.2/SPRY domain-containing protein</fullName>
    </recommendedName>
</protein>
<dbReference type="EMBL" id="CAJNOM010000067">
    <property type="protein sequence ID" value="CAF0968130.1"/>
    <property type="molecule type" value="Genomic_DNA"/>
</dbReference>
<name>A0A813NPM8_9BILA</name>
<dbReference type="PANTHER" id="PTHR46654">
    <property type="entry name" value="E3 UBIQUITIN-PROTEIN LIGASE HECTD3"/>
    <property type="match status" value="1"/>
</dbReference>
<accession>A0A813NPM8</accession>
<dbReference type="SMART" id="SM00119">
    <property type="entry name" value="HECTc"/>
    <property type="match status" value="1"/>
</dbReference>
<keyword evidence="8" id="KW-1185">Reference proteome</keyword>
<evidence type="ECO:0008006" key="10">
    <source>
        <dbReference type="Google" id="ProtNLM"/>
    </source>
</evidence>
<dbReference type="OrthoDB" id="239701at2759"/>
<evidence type="ECO:0000313" key="8">
    <source>
        <dbReference type="Proteomes" id="UP000663832"/>
    </source>
</evidence>
<evidence type="ECO:0000259" key="4">
    <source>
        <dbReference type="PROSITE" id="PS50188"/>
    </source>
</evidence>
<dbReference type="PANTHER" id="PTHR46654:SF1">
    <property type="entry name" value="E3 UBIQUITIN-PROTEIN LIGASE HECTD3"/>
    <property type="match status" value="1"/>
</dbReference>
<evidence type="ECO:0000313" key="9">
    <source>
        <dbReference type="Proteomes" id="UP000663877"/>
    </source>
</evidence>
<dbReference type="EMBL" id="CAJNOI010000004">
    <property type="protein sequence ID" value="CAF0742793.1"/>
    <property type="molecule type" value="Genomic_DNA"/>
</dbReference>
<dbReference type="Pfam" id="PF00632">
    <property type="entry name" value="HECT"/>
    <property type="match status" value="1"/>
</dbReference>
<dbReference type="Gene3D" id="2.60.120.200">
    <property type="match status" value="1"/>
</dbReference>
<gene>
    <name evidence="6" type="ORF">BJG266_LOCUS1959</name>
    <name evidence="7" type="ORF">QVE165_LOCUS13188</name>
</gene>
<feature type="domain" description="HECT" evidence="5">
    <location>
        <begin position="2856"/>
        <end position="3210"/>
    </location>
</feature>
<dbReference type="Proteomes" id="UP000663877">
    <property type="component" value="Unassembled WGS sequence"/>
</dbReference>
<evidence type="ECO:0000256" key="1">
    <source>
        <dbReference type="ARBA" id="ARBA00022786"/>
    </source>
</evidence>
<dbReference type="Gene3D" id="3.90.1750.10">
    <property type="entry name" value="Hect, E3 ligase catalytic domains"/>
    <property type="match status" value="1"/>
</dbReference>
<dbReference type="Gene3D" id="3.30.2160.10">
    <property type="entry name" value="Hect, E3 ligase catalytic domain"/>
    <property type="match status" value="1"/>
</dbReference>
<feature type="compositionally biased region" description="Acidic residues" evidence="3">
    <location>
        <begin position="2323"/>
        <end position="2351"/>
    </location>
</feature>
<dbReference type="PROSITE" id="PS50237">
    <property type="entry name" value="HECT"/>
    <property type="match status" value="1"/>
</dbReference>
<comment type="caution">
    <text evidence="6">The sequence shown here is derived from an EMBL/GenBank/DDBJ whole genome shotgun (WGS) entry which is preliminary data.</text>
</comment>
<evidence type="ECO:0000313" key="7">
    <source>
        <dbReference type="EMBL" id="CAF0968130.1"/>
    </source>
</evidence>
<dbReference type="InterPro" id="IPR001870">
    <property type="entry name" value="B30.2/SPRY"/>
</dbReference>
<dbReference type="SUPFAM" id="SSF56204">
    <property type="entry name" value="Hect, E3 ligase catalytic domain"/>
    <property type="match status" value="1"/>
</dbReference>